<feature type="domain" description="CRISPR type III-associated protein" evidence="3">
    <location>
        <begin position="113"/>
        <end position="268"/>
    </location>
</feature>
<feature type="region of interest" description="Disordered" evidence="2">
    <location>
        <begin position="1"/>
        <end position="27"/>
    </location>
</feature>
<protein>
    <submittedName>
        <fullName evidence="4">Type III-B CRISPR module RAMP protein Cmr6</fullName>
    </submittedName>
</protein>
<evidence type="ECO:0000259" key="3">
    <source>
        <dbReference type="Pfam" id="PF03787"/>
    </source>
</evidence>
<dbReference type="InterPro" id="IPR005537">
    <property type="entry name" value="RAMP_III_fam"/>
</dbReference>
<dbReference type="PANTHER" id="PTHR39965:SF1">
    <property type="entry name" value="CRISPR SYSTEM CMR SUBUNIT CMR6"/>
    <property type="match status" value="1"/>
</dbReference>
<reference evidence="4" key="1">
    <citation type="journal article" date="2020" name="mSystems">
        <title>Genome- and Community-Level Interaction Insights into Carbon Utilization and Element Cycling Functions of Hydrothermarchaeota in Hydrothermal Sediment.</title>
        <authorList>
            <person name="Zhou Z."/>
            <person name="Liu Y."/>
            <person name="Xu W."/>
            <person name="Pan J."/>
            <person name="Luo Z.H."/>
            <person name="Li M."/>
        </authorList>
    </citation>
    <scope>NUCLEOTIDE SEQUENCE [LARGE SCALE GENOMIC DNA]</scope>
    <source>
        <strain evidence="4">SpSt-97</strain>
    </source>
</reference>
<proteinExistence type="predicted"/>
<dbReference type="AlphaFoldDB" id="A0A7C3UJP5"/>
<dbReference type="EMBL" id="DTPI01000021">
    <property type="protein sequence ID" value="HGE66052.1"/>
    <property type="molecule type" value="Genomic_DNA"/>
</dbReference>
<feature type="compositionally biased region" description="Basic and acidic residues" evidence="2">
    <location>
        <begin position="1"/>
        <end position="11"/>
    </location>
</feature>
<sequence length="273" mass="31321">MMGRKQQERRSPSPTLPLPPEVRQVAGNGDRCDNIGLWLDRFLTVNPQNWEITQDAKHRRRLMQLTNKQEWQRQVREQLNALQKRYEAMLKWYEQRGFAVKLIQAKPVWRFVVGLGAAHVLETSITLHRIFGFPIIPGSALKGATRAYTQLVEGKTEDDPELIAIFGTTEQAGSVIFLDAIPLEVPKFQLDIMNPHYPNYYSTKGQNPPADWDSPRPVFFLTVGETPYRFAIAARSEQDNRLLELVEEWLKGALRELGIGAKTSADYGYWNVQ</sequence>
<comment type="caution">
    <text evidence="4">The sequence shown here is derived from an EMBL/GenBank/DDBJ whole genome shotgun (WGS) entry which is preliminary data.</text>
</comment>
<dbReference type="GO" id="GO:0051607">
    <property type="term" value="P:defense response to virus"/>
    <property type="evidence" value="ECO:0007669"/>
    <property type="project" value="UniProtKB-KW"/>
</dbReference>
<evidence type="ECO:0000256" key="1">
    <source>
        <dbReference type="ARBA" id="ARBA00023118"/>
    </source>
</evidence>
<name>A0A7C3UJP5_9EURY</name>
<accession>A0A7C3UJP5</accession>
<dbReference type="PANTHER" id="PTHR39965">
    <property type="entry name" value="CRISPR SYSTEM CMR SUBUNIT CMR6"/>
    <property type="match status" value="1"/>
</dbReference>
<dbReference type="NCBIfam" id="TIGR01898">
    <property type="entry name" value="cas_TM1791_cmr6"/>
    <property type="match status" value="1"/>
</dbReference>
<gene>
    <name evidence="4" type="primary">cmr6</name>
    <name evidence="4" type="ORF">ENX77_02830</name>
</gene>
<evidence type="ECO:0000313" key="4">
    <source>
        <dbReference type="EMBL" id="HGE66052.1"/>
    </source>
</evidence>
<organism evidence="4">
    <name type="scientific">Geoglobus ahangari</name>
    <dbReference type="NCBI Taxonomy" id="113653"/>
    <lineage>
        <taxon>Archaea</taxon>
        <taxon>Methanobacteriati</taxon>
        <taxon>Methanobacteriota</taxon>
        <taxon>Archaeoglobi</taxon>
        <taxon>Archaeoglobales</taxon>
        <taxon>Archaeoglobaceae</taxon>
        <taxon>Geoglobus</taxon>
    </lineage>
</organism>
<evidence type="ECO:0000256" key="2">
    <source>
        <dbReference type="SAM" id="MobiDB-lite"/>
    </source>
</evidence>
<keyword evidence="1" id="KW-0051">Antiviral defense</keyword>
<dbReference type="InterPro" id="IPR010172">
    <property type="entry name" value="CRISPR-assoc_prot_TM1791"/>
</dbReference>
<dbReference type="Pfam" id="PF03787">
    <property type="entry name" value="RAMPs"/>
    <property type="match status" value="1"/>
</dbReference>